<comment type="caution">
    <text evidence="1">The sequence shown here is derived from an EMBL/GenBank/DDBJ whole genome shotgun (WGS) entry which is preliminary data.</text>
</comment>
<organism evidence="1 2">
    <name type="scientific">Bacillus cytotoxicus</name>
    <dbReference type="NCBI Taxonomy" id="580165"/>
    <lineage>
        <taxon>Bacteria</taxon>
        <taxon>Bacillati</taxon>
        <taxon>Bacillota</taxon>
        <taxon>Bacilli</taxon>
        <taxon>Bacillales</taxon>
        <taxon>Bacillaceae</taxon>
        <taxon>Bacillus</taxon>
        <taxon>Bacillus cereus group</taxon>
    </lineage>
</organism>
<evidence type="ECO:0000313" key="1">
    <source>
        <dbReference type="EMBL" id="MCM3737208.1"/>
    </source>
</evidence>
<gene>
    <name evidence="1" type="ORF">M3215_15725</name>
</gene>
<sequence>MLKKMVTILTAFMFVFAAGSFVSVDSAYAKSYKSGKKSYTPSSSQTQKSKVDLNKKDSNVNANKTTDSKTKATNTAPKSNKGGFMKGLLLGGLGGLLMGSMFGHMGALGSVLAFMVNMLVMAGIVILAVRAFKYFKDQRKKRVEEAAWKR</sequence>
<accession>A0ACC6A996</accession>
<proteinExistence type="predicted"/>
<evidence type="ECO:0000313" key="2">
    <source>
        <dbReference type="Proteomes" id="UP001202289"/>
    </source>
</evidence>
<name>A0ACC6A996_9BACI</name>
<reference evidence="1" key="1">
    <citation type="submission" date="2022-05" db="EMBL/GenBank/DDBJ databases">
        <title>Comparative Genomics of Spacecraft Associated Microbes.</title>
        <authorList>
            <person name="Tran M.T."/>
            <person name="Wright A."/>
            <person name="Seuylemezian A."/>
            <person name="Eisen J."/>
            <person name="Coil D."/>
        </authorList>
    </citation>
    <scope>NUCLEOTIDE SEQUENCE</scope>
    <source>
        <strain evidence="1">FAIRING 10M-2.2</strain>
    </source>
</reference>
<keyword evidence="2" id="KW-1185">Reference proteome</keyword>
<dbReference type="EMBL" id="JAMBOP010000020">
    <property type="protein sequence ID" value="MCM3737208.1"/>
    <property type="molecule type" value="Genomic_DNA"/>
</dbReference>
<protein>
    <submittedName>
        <fullName evidence="1">Uncharacterized protein</fullName>
    </submittedName>
</protein>
<dbReference type="Proteomes" id="UP001202289">
    <property type="component" value="Unassembled WGS sequence"/>
</dbReference>